<reference evidence="2 3" key="1">
    <citation type="submission" date="2020-02" db="EMBL/GenBank/DDBJ databases">
        <title>Pseudomonas Putida W5 Complete Genome Assembly.</title>
        <authorList>
            <person name="Yuan Z.-C."/>
            <person name="Shaw G.A."/>
            <person name="Cusano A.D."/>
            <person name="Caddey B.J."/>
            <person name="Weselowski B.J."/>
        </authorList>
    </citation>
    <scope>NUCLEOTIDE SEQUENCE [LARGE SCALE GENOMIC DNA]</scope>
    <source>
        <strain evidence="2 3">W5</strain>
    </source>
</reference>
<dbReference type="AlphaFoldDB" id="A0A6I6XQS2"/>
<gene>
    <name evidence="2" type="ORF">C2H86_15205</name>
</gene>
<accession>A0A6I6XQS2</accession>
<evidence type="ECO:0000313" key="3">
    <source>
        <dbReference type="Proteomes" id="UP000464480"/>
    </source>
</evidence>
<dbReference type="EMBL" id="CP026115">
    <property type="protein sequence ID" value="QHG68269.1"/>
    <property type="molecule type" value="Genomic_DNA"/>
</dbReference>
<dbReference type="Proteomes" id="UP000464480">
    <property type="component" value="Chromosome"/>
</dbReference>
<protein>
    <submittedName>
        <fullName evidence="2">Uncharacterized protein</fullName>
    </submittedName>
</protein>
<proteinExistence type="predicted"/>
<evidence type="ECO:0000256" key="1">
    <source>
        <dbReference type="SAM" id="MobiDB-lite"/>
    </source>
</evidence>
<organism evidence="2 3">
    <name type="scientific">Pseudomonas putida</name>
    <name type="common">Arthrobacter siderocapsulatus</name>
    <dbReference type="NCBI Taxonomy" id="303"/>
    <lineage>
        <taxon>Bacteria</taxon>
        <taxon>Pseudomonadati</taxon>
        <taxon>Pseudomonadota</taxon>
        <taxon>Gammaproteobacteria</taxon>
        <taxon>Pseudomonadales</taxon>
        <taxon>Pseudomonadaceae</taxon>
        <taxon>Pseudomonas</taxon>
    </lineage>
</organism>
<evidence type="ECO:0000313" key="2">
    <source>
        <dbReference type="EMBL" id="QHG68269.1"/>
    </source>
</evidence>
<name>A0A6I6XQS2_PSEPU</name>
<feature type="region of interest" description="Disordered" evidence="1">
    <location>
        <begin position="64"/>
        <end position="83"/>
    </location>
</feature>
<sequence length="83" mass="8984">MQTRFVVVPALPQEKECLPRLAGFPKALGNGYDLYDTTDKLRLVLNFSTRAEADYACACRNGLSGDREDSASGGHSGWCAAET</sequence>